<dbReference type="SMART" id="SM00233">
    <property type="entry name" value="PH"/>
    <property type="match status" value="1"/>
</dbReference>
<keyword evidence="4" id="KW-1185">Reference proteome</keyword>
<reference evidence="3" key="1">
    <citation type="submission" date="2021-01" db="EMBL/GenBank/DDBJ databases">
        <title>A chromosome-scale assembly of European eel, Anguilla anguilla.</title>
        <authorList>
            <person name="Henkel C."/>
            <person name="Jong-Raadsen S.A."/>
            <person name="Dufour S."/>
            <person name="Weltzien F.-A."/>
            <person name="Palstra A.P."/>
            <person name="Pelster B."/>
            <person name="Spaink H.P."/>
            <person name="Van Den Thillart G.E."/>
            <person name="Jansen H."/>
            <person name="Zahm M."/>
            <person name="Klopp C."/>
            <person name="Cedric C."/>
            <person name="Louis A."/>
            <person name="Berthelot C."/>
            <person name="Parey E."/>
            <person name="Roest Crollius H."/>
            <person name="Montfort J."/>
            <person name="Robinson-Rechavi M."/>
            <person name="Bucao C."/>
            <person name="Bouchez O."/>
            <person name="Gislard M."/>
            <person name="Lluch J."/>
            <person name="Milhes M."/>
            <person name="Lampietro C."/>
            <person name="Lopez Roques C."/>
            <person name="Donnadieu C."/>
            <person name="Braasch I."/>
            <person name="Desvignes T."/>
            <person name="Postlethwait J."/>
            <person name="Bobe J."/>
            <person name="Guiguen Y."/>
            <person name="Dirks R."/>
        </authorList>
    </citation>
    <scope>NUCLEOTIDE SEQUENCE</scope>
    <source>
        <strain evidence="3">Tag_6206</strain>
        <tissue evidence="3">Liver</tissue>
    </source>
</reference>
<dbReference type="SUPFAM" id="SSF50729">
    <property type="entry name" value="PH domain-like"/>
    <property type="match status" value="2"/>
</dbReference>
<name>A0A9D3MQ68_ANGAN</name>
<dbReference type="EMBL" id="JAFIRN010000003">
    <property type="protein sequence ID" value="KAG5852969.1"/>
    <property type="molecule type" value="Genomic_DNA"/>
</dbReference>
<dbReference type="Gene3D" id="2.30.29.30">
    <property type="entry name" value="Pleckstrin-homology domain (PH domain)/Phosphotyrosine-binding domain (PTB)"/>
    <property type="match status" value="2"/>
</dbReference>
<organism evidence="3 4">
    <name type="scientific">Anguilla anguilla</name>
    <name type="common">European freshwater eel</name>
    <name type="synonym">Muraena anguilla</name>
    <dbReference type="NCBI Taxonomy" id="7936"/>
    <lineage>
        <taxon>Eukaryota</taxon>
        <taxon>Metazoa</taxon>
        <taxon>Chordata</taxon>
        <taxon>Craniata</taxon>
        <taxon>Vertebrata</taxon>
        <taxon>Euteleostomi</taxon>
        <taxon>Actinopterygii</taxon>
        <taxon>Neopterygii</taxon>
        <taxon>Teleostei</taxon>
        <taxon>Anguilliformes</taxon>
        <taxon>Anguillidae</taxon>
        <taxon>Anguilla</taxon>
    </lineage>
</organism>
<dbReference type="PROSITE" id="PS51064">
    <property type="entry name" value="IRS_PTB"/>
    <property type="match status" value="1"/>
</dbReference>
<gene>
    <name evidence="3" type="ORF">ANANG_G00068160</name>
</gene>
<feature type="compositionally biased region" description="Low complexity" evidence="1">
    <location>
        <begin position="336"/>
        <end position="352"/>
    </location>
</feature>
<evidence type="ECO:0000313" key="3">
    <source>
        <dbReference type="EMBL" id="KAG5852969.1"/>
    </source>
</evidence>
<dbReference type="InterPro" id="IPR011993">
    <property type="entry name" value="PH-like_dom_sf"/>
</dbReference>
<feature type="region of interest" description="Disordered" evidence="1">
    <location>
        <begin position="326"/>
        <end position="352"/>
    </location>
</feature>
<protein>
    <recommendedName>
        <fullName evidence="2">IRS-type PTB domain-containing protein</fullName>
    </recommendedName>
</protein>
<accession>A0A9D3MQ68</accession>
<evidence type="ECO:0000313" key="4">
    <source>
        <dbReference type="Proteomes" id="UP001044222"/>
    </source>
</evidence>
<dbReference type="PANTHER" id="PTHR21258:SF58">
    <property type="entry name" value="DOCKING PROTEIN 3-LIKE"/>
    <property type="match status" value="1"/>
</dbReference>
<dbReference type="Proteomes" id="UP001044222">
    <property type="component" value="Unassembled WGS sequence"/>
</dbReference>
<dbReference type="SMART" id="SM00310">
    <property type="entry name" value="PTBI"/>
    <property type="match status" value="1"/>
</dbReference>
<dbReference type="GO" id="GO:0043410">
    <property type="term" value="P:positive regulation of MAPK cascade"/>
    <property type="evidence" value="ECO:0007669"/>
    <property type="project" value="TreeGrafter"/>
</dbReference>
<evidence type="ECO:0000256" key="1">
    <source>
        <dbReference type="SAM" id="MobiDB-lite"/>
    </source>
</evidence>
<dbReference type="PANTHER" id="PTHR21258">
    <property type="entry name" value="DOCKING PROTEIN RELATED"/>
    <property type="match status" value="1"/>
</dbReference>
<dbReference type="InterPro" id="IPR002404">
    <property type="entry name" value="IRS_PTB"/>
</dbReference>
<dbReference type="GO" id="GO:0005737">
    <property type="term" value="C:cytoplasm"/>
    <property type="evidence" value="ECO:0007669"/>
    <property type="project" value="TreeGrafter"/>
</dbReference>
<dbReference type="InterPro" id="IPR001849">
    <property type="entry name" value="PH_domain"/>
</dbReference>
<evidence type="ECO:0000259" key="2">
    <source>
        <dbReference type="PROSITE" id="PS51064"/>
    </source>
</evidence>
<dbReference type="Pfam" id="PF02174">
    <property type="entry name" value="IRS"/>
    <property type="match status" value="1"/>
</dbReference>
<dbReference type="SMART" id="SM01244">
    <property type="entry name" value="IRS"/>
    <property type="match status" value="1"/>
</dbReference>
<comment type="caution">
    <text evidence="3">The sequence shown here is derived from an EMBL/GenBank/DDBJ whole genome shotgun (WGS) entry which is preliminary data.</text>
</comment>
<proteinExistence type="predicted"/>
<feature type="domain" description="IRS-type PTB" evidence="2">
    <location>
        <begin position="149"/>
        <end position="253"/>
    </location>
</feature>
<dbReference type="GO" id="GO:0007169">
    <property type="term" value="P:cell surface receptor protein tyrosine kinase signaling pathway"/>
    <property type="evidence" value="ECO:0007669"/>
    <property type="project" value="TreeGrafter"/>
</dbReference>
<sequence>MEIPAKEGMLHLQGVKFGKKSWRRIWAMLFAPSSYGIGRVELYNMRDGGAGGAVPAPARQGKGADKRVIRLDDCLSVCTVAEEDCPRDCSAFYLSTAQRTYALAAPPTDDWVSIISQLAFQRNNRKLSLNSTGSEAVQMLENELYSSWSSGVYQVIVQRTEAAVRCNLAGSYLLSPSTEALTLQDPKTASPLYCWPYRLLRRFGNDKDKVSIEAGRRCDSGEGHFTFQSQHAAKIYKAIEEGIRQQSVTDPKSSARTVPACISASRSKAPFDDRDAASSSVYHDMNQWMEGASRYEVEEDGVCQEVGEKLDSPSPESLYSLLSFNQGMGRPTVGRPSPQSPTSSVVSSAEVPNDFRQKLSKLLSKDAAKAQPLVNPHQEY</sequence>
<dbReference type="AlphaFoldDB" id="A0A9D3MQ68"/>
<dbReference type="InterPro" id="IPR050996">
    <property type="entry name" value="Docking_Protein_DOK"/>
</dbReference>
<dbReference type="GO" id="GO:0007265">
    <property type="term" value="P:Ras protein signal transduction"/>
    <property type="evidence" value="ECO:0007669"/>
    <property type="project" value="TreeGrafter"/>
</dbReference>